<feature type="region of interest" description="Disordered" evidence="1">
    <location>
        <begin position="52"/>
        <end position="106"/>
    </location>
</feature>
<dbReference type="KEGG" id="ppd:Ppro_1993"/>
<accession>A1AQI1</accession>
<reference evidence="4 5" key="1">
    <citation type="submission" date="2006-10" db="EMBL/GenBank/DDBJ databases">
        <title>Complete sequence of chromosome of Pelobacter propionicus DSM 2379.</title>
        <authorList>
            <consortium name="US DOE Joint Genome Institute"/>
            <person name="Copeland A."/>
            <person name="Lucas S."/>
            <person name="Lapidus A."/>
            <person name="Barry K."/>
            <person name="Detter J.C."/>
            <person name="Glavina del Rio T."/>
            <person name="Hammon N."/>
            <person name="Israni S."/>
            <person name="Dalin E."/>
            <person name="Tice H."/>
            <person name="Pitluck S."/>
            <person name="Saunders E."/>
            <person name="Brettin T."/>
            <person name="Bruce D."/>
            <person name="Han C."/>
            <person name="Tapia R."/>
            <person name="Schmutz J."/>
            <person name="Larimer F."/>
            <person name="Land M."/>
            <person name="Hauser L."/>
            <person name="Kyrpides N."/>
            <person name="Kim E."/>
            <person name="Lovley D."/>
            <person name="Richardson P."/>
        </authorList>
    </citation>
    <scope>NUCLEOTIDE SEQUENCE [LARGE SCALE GENOMIC DNA]</scope>
    <source>
        <strain evidence="5">DSM 2379 / NBRC 103807 / OttBd1</strain>
    </source>
</reference>
<dbReference type="HOGENOM" id="CLU_1234067_0_0_7"/>
<protein>
    <recommendedName>
        <fullName evidence="3">DUF4124 domain-containing protein</fullName>
    </recommendedName>
</protein>
<keyword evidence="2" id="KW-1133">Transmembrane helix</keyword>
<organism evidence="4 5">
    <name type="scientific">Pelobacter propionicus (strain DSM 2379 / NBRC 103807 / OttBd1)</name>
    <dbReference type="NCBI Taxonomy" id="338966"/>
    <lineage>
        <taxon>Bacteria</taxon>
        <taxon>Pseudomonadati</taxon>
        <taxon>Thermodesulfobacteriota</taxon>
        <taxon>Desulfuromonadia</taxon>
        <taxon>Desulfuromonadales</taxon>
        <taxon>Desulfuromonadaceae</taxon>
        <taxon>Pelobacter</taxon>
    </lineage>
</organism>
<keyword evidence="5" id="KW-1185">Reference proteome</keyword>
<evidence type="ECO:0000313" key="5">
    <source>
        <dbReference type="Proteomes" id="UP000006732"/>
    </source>
</evidence>
<keyword evidence="2" id="KW-0472">Membrane</keyword>
<evidence type="ECO:0000313" key="4">
    <source>
        <dbReference type="EMBL" id="ABK99601.1"/>
    </source>
</evidence>
<feature type="domain" description="DUF4124" evidence="3">
    <location>
        <begin position="40"/>
        <end position="85"/>
    </location>
</feature>
<keyword evidence="2" id="KW-0812">Transmembrane</keyword>
<gene>
    <name evidence="4" type="ordered locus">Ppro_1993</name>
</gene>
<dbReference type="EMBL" id="CP000482">
    <property type="protein sequence ID" value="ABK99601.1"/>
    <property type="molecule type" value="Genomic_DNA"/>
</dbReference>
<sequence length="224" mass="24617">MTGGRSNTMLSDKGEKCMNGNFLRILLAMLVFIGVSDVSFLSAETYEWTDSDGSIHFSDTPPSSGKHPIVQRDDTTVTPSTPSKRSSRTSSTVTKQLSNEQLPKLFTPDTSNPAVAAFVAWHATVINGDFASFRALMPVMPNISNNMVKKMFDQIHLTAPKSTKITEPKQNDRDTIEFTSVGCNGNRPVVSVVYVRKIDEIWRVAGSGWGPSWNSKISEIVKCP</sequence>
<evidence type="ECO:0000259" key="3">
    <source>
        <dbReference type="Pfam" id="PF13511"/>
    </source>
</evidence>
<dbReference type="Pfam" id="PF13511">
    <property type="entry name" value="DUF4124"/>
    <property type="match status" value="1"/>
</dbReference>
<name>A1AQI1_PELPD</name>
<dbReference type="Proteomes" id="UP000006732">
    <property type="component" value="Chromosome"/>
</dbReference>
<dbReference type="InterPro" id="IPR025392">
    <property type="entry name" value="DUF4124"/>
</dbReference>
<proteinExistence type="predicted"/>
<evidence type="ECO:0000256" key="2">
    <source>
        <dbReference type="SAM" id="Phobius"/>
    </source>
</evidence>
<dbReference type="AlphaFoldDB" id="A1AQI1"/>
<feature type="transmembrane region" description="Helical" evidence="2">
    <location>
        <begin position="21"/>
        <end position="41"/>
    </location>
</feature>
<evidence type="ECO:0000256" key="1">
    <source>
        <dbReference type="SAM" id="MobiDB-lite"/>
    </source>
</evidence>
<feature type="compositionally biased region" description="Low complexity" evidence="1">
    <location>
        <begin position="76"/>
        <end position="95"/>
    </location>
</feature>